<keyword evidence="2" id="KW-0175">Coiled coil</keyword>
<feature type="domain" description="Multidrug resistance protein MdtA-like barrel-sandwich hybrid" evidence="4">
    <location>
        <begin position="62"/>
        <end position="178"/>
    </location>
</feature>
<evidence type="ECO:0000259" key="6">
    <source>
        <dbReference type="Pfam" id="PF25989"/>
    </source>
</evidence>
<evidence type="ECO:0000256" key="3">
    <source>
        <dbReference type="SAM" id="SignalP"/>
    </source>
</evidence>
<dbReference type="PANTHER" id="PTHR30469:SF16">
    <property type="entry name" value="HAE1 FAMILY EFFLUX PUMP MFP COMPONENT"/>
    <property type="match status" value="1"/>
</dbReference>
<dbReference type="EMBL" id="PIPN01000001">
    <property type="protein sequence ID" value="RUO31445.1"/>
    <property type="molecule type" value="Genomic_DNA"/>
</dbReference>
<dbReference type="Pfam" id="PF25954">
    <property type="entry name" value="Beta-barrel_RND_2"/>
    <property type="match status" value="1"/>
</dbReference>
<dbReference type="Gene3D" id="2.40.420.20">
    <property type="match status" value="1"/>
</dbReference>
<proteinExistence type="inferred from homology"/>
<comment type="similarity">
    <text evidence="1">Belongs to the membrane fusion protein (MFP) (TC 8.A.1) family.</text>
</comment>
<feature type="domain" description="YknX-like C-terminal permuted SH3-like" evidence="6">
    <location>
        <begin position="272"/>
        <end position="337"/>
    </location>
</feature>
<dbReference type="InterPro" id="IPR058792">
    <property type="entry name" value="Beta-barrel_RND_2"/>
</dbReference>
<feature type="chain" id="PRO_5046248926" evidence="3">
    <location>
        <begin position="27"/>
        <end position="345"/>
    </location>
</feature>
<organism evidence="7 8">
    <name type="scientific">Aliidiomarina sedimenti</name>
    <dbReference type="NCBI Taxonomy" id="1933879"/>
    <lineage>
        <taxon>Bacteria</taxon>
        <taxon>Pseudomonadati</taxon>
        <taxon>Pseudomonadota</taxon>
        <taxon>Gammaproteobacteria</taxon>
        <taxon>Alteromonadales</taxon>
        <taxon>Idiomarinaceae</taxon>
        <taxon>Aliidiomarina</taxon>
    </lineage>
</organism>
<feature type="coiled-coil region" evidence="2">
    <location>
        <begin position="92"/>
        <end position="119"/>
    </location>
</feature>
<name>A0ABY0C133_9GAMM</name>
<protein>
    <submittedName>
        <fullName evidence="7">Efflux transporter periplasmic adaptor subunit</fullName>
    </submittedName>
</protein>
<evidence type="ECO:0000259" key="4">
    <source>
        <dbReference type="Pfam" id="PF25917"/>
    </source>
</evidence>
<evidence type="ECO:0000256" key="2">
    <source>
        <dbReference type="SAM" id="Coils"/>
    </source>
</evidence>
<dbReference type="InterPro" id="IPR058637">
    <property type="entry name" value="YknX-like_C"/>
</dbReference>
<dbReference type="RefSeq" id="WP_126787555.1">
    <property type="nucleotide sequence ID" value="NZ_PIPN01000001.1"/>
</dbReference>
<keyword evidence="8" id="KW-1185">Reference proteome</keyword>
<sequence>MDYSKFRYALVFCFTLSWLFSSPVIAQSDDQALVVTETLRFEQQTQRVEAVGTAQALRSVILYPAVADRVTEVNIVPGSRVNKGDVLVQMDARRQQVALDRARIQLADAERTVDRLTRSREQQAIPQSELDDAVTVRDLLQVQLTEAETEFEDRKVRAPFNGVVGITDVEVGDRINEQTAITTLDHRDQLYIDFRAPESALDLLQREAVLRVSPWQQQGTEIDAQVAQIDSRLDVENRTIRIRALIDNANDSYRPGTSFRVSLQTEGEAYASIPEAALMWGPTSPYVWRVTDGRAERVDVQIKQRTRSRVLVDGELEQGQTLITEGVQNVREGQAVRSQTMENDA</sequence>
<gene>
    <name evidence="7" type="ORF">CWE12_00115</name>
</gene>
<evidence type="ECO:0000313" key="8">
    <source>
        <dbReference type="Proteomes" id="UP000287410"/>
    </source>
</evidence>
<dbReference type="PANTHER" id="PTHR30469">
    <property type="entry name" value="MULTIDRUG RESISTANCE PROTEIN MDTA"/>
    <property type="match status" value="1"/>
</dbReference>
<dbReference type="SUPFAM" id="SSF111369">
    <property type="entry name" value="HlyD-like secretion proteins"/>
    <property type="match status" value="1"/>
</dbReference>
<dbReference type="Gene3D" id="2.40.50.100">
    <property type="match status" value="1"/>
</dbReference>
<reference evidence="7 8" key="1">
    <citation type="journal article" date="2018" name="Front. Microbiol.">
        <title>Genome-Based Analysis Reveals the Taxonomy and Diversity of the Family Idiomarinaceae.</title>
        <authorList>
            <person name="Liu Y."/>
            <person name="Lai Q."/>
            <person name="Shao Z."/>
        </authorList>
    </citation>
    <scope>NUCLEOTIDE SEQUENCE [LARGE SCALE GENOMIC DNA]</scope>
    <source>
        <strain evidence="7 8">GBSy1</strain>
    </source>
</reference>
<dbReference type="InterPro" id="IPR006143">
    <property type="entry name" value="RND_pump_MFP"/>
</dbReference>
<dbReference type="Pfam" id="PF25917">
    <property type="entry name" value="BSH_RND"/>
    <property type="match status" value="1"/>
</dbReference>
<evidence type="ECO:0000256" key="1">
    <source>
        <dbReference type="ARBA" id="ARBA00009477"/>
    </source>
</evidence>
<comment type="caution">
    <text evidence="7">The sequence shown here is derived from an EMBL/GenBank/DDBJ whole genome shotgun (WGS) entry which is preliminary data.</text>
</comment>
<dbReference type="Gene3D" id="1.10.287.470">
    <property type="entry name" value="Helix hairpin bin"/>
    <property type="match status" value="1"/>
</dbReference>
<accession>A0ABY0C133</accession>
<keyword evidence="3" id="KW-0732">Signal</keyword>
<dbReference type="NCBIfam" id="TIGR01730">
    <property type="entry name" value="RND_mfp"/>
    <property type="match status" value="1"/>
</dbReference>
<feature type="domain" description="CusB-like beta-barrel" evidence="5">
    <location>
        <begin position="192"/>
        <end position="266"/>
    </location>
</feature>
<evidence type="ECO:0000313" key="7">
    <source>
        <dbReference type="EMBL" id="RUO31445.1"/>
    </source>
</evidence>
<evidence type="ECO:0000259" key="5">
    <source>
        <dbReference type="Pfam" id="PF25954"/>
    </source>
</evidence>
<dbReference type="InterPro" id="IPR058625">
    <property type="entry name" value="MdtA-like_BSH"/>
</dbReference>
<dbReference type="Proteomes" id="UP000287410">
    <property type="component" value="Unassembled WGS sequence"/>
</dbReference>
<feature type="signal peptide" evidence="3">
    <location>
        <begin position="1"/>
        <end position="26"/>
    </location>
</feature>
<dbReference type="Gene3D" id="2.40.30.170">
    <property type="match status" value="1"/>
</dbReference>
<dbReference type="Pfam" id="PF25989">
    <property type="entry name" value="YknX_C"/>
    <property type="match status" value="1"/>
</dbReference>